<evidence type="ECO:0000256" key="5">
    <source>
        <dbReference type="ARBA" id="ARBA00022664"/>
    </source>
</evidence>
<evidence type="ECO:0000313" key="15">
    <source>
        <dbReference type="Ensembl" id="ENSSHAP00000019989.2"/>
    </source>
</evidence>
<dbReference type="GO" id="GO:1902275">
    <property type="term" value="P:regulation of chromatin organization"/>
    <property type="evidence" value="ECO:0007669"/>
    <property type="project" value="Ensembl"/>
</dbReference>
<name>G3WX34_SARHA</name>
<dbReference type="InterPro" id="IPR039267">
    <property type="entry name" value="Lsm11"/>
</dbReference>
<comment type="subcellular location">
    <subcellularLocation>
        <location evidence="1">Nucleus</location>
    </subcellularLocation>
</comment>
<dbReference type="SMART" id="SM00651">
    <property type="entry name" value="Sm"/>
    <property type="match status" value="1"/>
</dbReference>
<comment type="function">
    <text evidence="11">Component of the U7 snRNP complex that is involved in the histone 3'-end pre-mRNA processing. Increases U7 snRNA levels but not histone 3'-end pre-mRNA processing activity, when overexpressed. Required for cell cycle progression from G1 to S phases. Binds specifically to the Sm-binding site of U7 snRNA.</text>
</comment>
<dbReference type="GO" id="GO:0005697">
    <property type="term" value="C:telomerase holoenzyme complex"/>
    <property type="evidence" value="ECO:0007669"/>
    <property type="project" value="Ensembl"/>
</dbReference>
<evidence type="ECO:0000256" key="6">
    <source>
        <dbReference type="ARBA" id="ARBA00022737"/>
    </source>
</evidence>
<evidence type="ECO:0000256" key="9">
    <source>
        <dbReference type="ARBA" id="ARBA00023242"/>
    </source>
</evidence>
<keyword evidence="3" id="KW-1017">Isopeptide bond</keyword>
<dbReference type="Gene3D" id="2.30.30.100">
    <property type="match status" value="1"/>
</dbReference>
<evidence type="ECO:0000256" key="2">
    <source>
        <dbReference type="ARBA" id="ARBA00022481"/>
    </source>
</evidence>
<feature type="compositionally biased region" description="Polar residues" evidence="13">
    <location>
        <begin position="305"/>
        <end position="315"/>
    </location>
</feature>
<keyword evidence="2" id="KW-0488">Methylation</keyword>
<organism evidence="15 16">
    <name type="scientific">Sarcophilus harrisii</name>
    <name type="common">Tasmanian devil</name>
    <name type="synonym">Sarcophilus laniarius</name>
    <dbReference type="NCBI Taxonomy" id="9305"/>
    <lineage>
        <taxon>Eukaryota</taxon>
        <taxon>Metazoa</taxon>
        <taxon>Chordata</taxon>
        <taxon>Craniata</taxon>
        <taxon>Vertebrata</taxon>
        <taxon>Euteleostomi</taxon>
        <taxon>Mammalia</taxon>
        <taxon>Metatheria</taxon>
        <taxon>Dasyuromorphia</taxon>
        <taxon>Dasyuridae</taxon>
        <taxon>Sarcophilus</taxon>
    </lineage>
</organism>
<evidence type="ECO:0000259" key="14">
    <source>
        <dbReference type="PROSITE" id="PS52002"/>
    </source>
</evidence>
<keyword evidence="8" id="KW-0694">RNA-binding</keyword>
<keyword evidence="16" id="KW-1185">Reference proteome</keyword>
<dbReference type="CTD" id="134353"/>
<proteinExistence type="predicted"/>
<reference evidence="15" key="2">
    <citation type="submission" date="2025-08" db="UniProtKB">
        <authorList>
            <consortium name="Ensembl"/>
        </authorList>
    </citation>
    <scope>IDENTIFICATION</scope>
</reference>
<dbReference type="InParanoid" id="G3WX34"/>
<dbReference type="OrthoDB" id="10002367at2759"/>
<dbReference type="GO" id="GO:0016604">
    <property type="term" value="C:nuclear body"/>
    <property type="evidence" value="ECO:0007669"/>
    <property type="project" value="Ensembl"/>
</dbReference>
<feature type="region of interest" description="Disordered" evidence="13">
    <location>
        <begin position="274"/>
        <end position="340"/>
    </location>
</feature>
<dbReference type="KEGG" id="shr:100931971"/>
<dbReference type="FunCoup" id="G3WX34">
    <property type="interactions" value="1728"/>
</dbReference>
<feature type="compositionally biased region" description="Low complexity" evidence="13">
    <location>
        <begin position="84"/>
        <end position="102"/>
    </location>
</feature>
<dbReference type="Proteomes" id="UP000007648">
    <property type="component" value="Unassembled WGS sequence"/>
</dbReference>
<sequence>MEERERRGGSGRAGSPGSPPSPRLDVSSDRFDPLLALYAPRLPPIPYPNAPCFNNLAEYESFLRLGGRGRGRGRARGQAGPGAAGAPASAPGPASSASGSARRTSRRRGAPAPDPERIQRLRRLMVAKEEADAGAAGQGSGGRPGRRRKAPRNVLTRMPLHEGSPLGELHRCIREGVKVNVHIRTFKGLRGVCSGFLVAFDKFWNMALTDVDETYRKPVLGKAFEREPPLTLTRLFDRLKLQDSSKKEADSRSMVEDSTLSRYSQTSTWKMATVWGREDEDRGSQKRSRSAPSSLLTAGKEVSRSDLSGRTTRTEGSSAGGSNSRGRSRKKRQKPKVDYQQVFTRHINQIFIRGENVLLVHLAQ</sequence>
<keyword evidence="9" id="KW-0539">Nucleus</keyword>
<dbReference type="CDD" id="cd01739">
    <property type="entry name" value="LSm11_M"/>
    <property type="match status" value="1"/>
</dbReference>
<keyword evidence="4" id="KW-0597">Phosphoprotein</keyword>
<keyword evidence="7" id="KW-0832">Ubl conjugation</keyword>
<dbReference type="GO" id="GO:1900087">
    <property type="term" value="P:positive regulation of G1/S transition of mitotic cell cycle"/>
    <property type="evidence" value="ECO:0007669"/>
    <property type="project" value="Ensembl"/>
</dbReference>
<dbReference type="PANTHER" id="PTHR21415:SF1">
    <property type="entry name" value="U7 SNRNA-ASSOCIATED SM-LIKE PROTEIN LSM11"/>
    <property type="match status" value="1"/>
</dbReference>
<dbReference type="GO" id="GO:0006398">
    <property type="term" value="P:mRNA 3'-end processing by stem-loop binding and cleavage"/>
    <property type="evidence" value="ECO:0007669"/>
    <property type="project" value="Ensembl"/>
</dbReference>
<dbReference type="STRING" id="9305.ENSSHAP00000019989"/>
<reference evidence="15 16" key="1">
    <citation type="journal article" date="2011" name="Proc. Natl. Acad. Sci. U.S.A.">
        <title>Genetic diversity and population structure of the endangered marsupial Sarcophilus harrisii (Tasmanian devil).</title>
        <authorList>
            <person name="Miller W."/>
            <person name="Hayes V.M."/>
            <person name="Ratan A."/>
            <person name="Petersen D.C."/>
            <person name="Wittekindt N.E."/>
            <person name="Miller J."/>
            <person name="Walenz B."/>
            <person name="Knight J."/>
            <person name="Qi J."/>
            <person name="Zhao F."/>
            <person name="Wang Q."/>
            <person name="Bedoya-Reina O.C."/>
            <person name="Katiyar N."/>
            <person name="Tomsho L.P."/>
            <person name="Kasson L.M."/>
            <person name="Hardie R.A."/>
            <person name="Woodbridge P."/>
            <person name="Tindall E.A."/>
            <person name="Bertelsen M.F."/>
            <person name="Dixon D."/>
            <person name="Pyecroft S."/>
            <person name="Helgen K.M."/>
            <person name="Lesk A.M."/>
            <person name="Pringle T.H."/>
            <person name="Patterson N."/>
            <person name="Zhang Y."/>
            <person name="Kreiss A."/>
            <person name="Woods G.M."/>
            <person name="Jones M.E."/>
            <person name="Schuster S.C."/>
        </authorList>
    </citation>
    <scope>NUCLEOTIDE SEQUENCE [LARGE SCALE GENOMIC DNA]</scope>
</reference>
<evidence type="ECO:0000256" key="10">
    <source>
        <dbReference type="ARBA" id="ARBA00023274"/>
    </source>
</evidence>
<feature type="domain" description="Sm" evidence="14">
    <location>
        <begin position="164"/>
        <end position="239"/>
    </location>
</feature>
<evidence type="ECO:0000256" key="3">
    <source>
        <dbReference type="ARBA" id="ARBA00022499"/>
    </source>
</evidence>
<evidence type="ECO:0000256" key="1">
    <source>
        <dbReference type="ARBA" id="ARBA00004123"/>
    </source>
</evidence>
<keyword evidence="6" id="KW-0677">Repeat</keyword>
<dbReference type="HOGENOM" id="CLU_065821_2_0_1"/>
<dbReference type="InterPro" id="IPR034109">
    <property type="entry name" value="Lsm11_M"/>
</dbReference>
<evidence type="ECO:0000256" key="12">
    <source>
        <dbReference type="ARBA" id="ARBA00071916"/>
    </source>
</evidence>
<evidence type="ECO:0000256" key="7">
    <source>
        <dbReference type="ARBA" id="ARBA00022843"/>
    </source>
</evidence>
<dbReference type="InterPro" id="IPR010920">
    <property type="entry name" value="LSM_dom_sf"/>
</dbReference>
<dbReference type="GO" id="GO:0071204">
    <property type="term" value="C:histone pre-mRNA 3'end processing complex"/>
    <property type="evidence" value="ECO:0007669"/>
    <property type="project" value="Ensembl"/>
</dbReference>
<dbReference type="InterPro" id="IPR047575">
    <property type="entry name" value="Sm"/>
</dbReference>
<accession>G3WX34</accession>
<dbReference type="Ensembl" id="ENSSHAT00000020147.2">
    <property type="protein sequence ID" value="ENSSHAP00000019989.2"/>
    <property type="gene ID" value="ENSSHAG00000016958.2"/>
</dbReference>
<evidence type="ECO:0000256" key="11">
    <source>
        <dbReference type="ARBA" id="ARBA00058923"/>
    </source>
</evidence>
<dbReference type="FunFam" id="2.30.30.100:FF:000158">
    <property type="entry name" value="LSM11, U7 small nuclear RNA associated"/>
    <property type="match status" value="1"/>
</dbReference>
<evidence type="ECO:0000313" key="16">
    <source>
        <dbReference type="Proteomes" id="UP000007648"/>
    </source>
</evidence>
<dbReference type="RefSeq" id="XP_012407493.3">
    <property type="nucleotide sequence ID" value="XM_012552039.3"/>
</dbReference>
<keyword evidence="5" id="KW-0507">mRNA processing</keyword>
<keyword evidence="10" id="KW-0687">Ribonucleoprotein</keyword>
<feature type="compositionally biased region" description="Low complexity" evidence="13">
    <location>
        <begin position="316"/>
        <end position="325"/>
    </location>
</feature>
<dbReference type="GeneID" id="100931971"/>
<dbReference type="GO" id="GO:0005683">
    <property type="term" value="C:U7 snRNP"/>
    <property type="evidence" value="ECO:0007669"/>
    <property type="project" value="Ensembl"/>
</dbReference>
<dbReference type="SUPFAM" id="SSF50182">
    <property type="entry name" value="Sm-like ribonucleoproteins"/>
    <property type="match status" value="1"/>
</dbReference>
<evidence type="ECO:0000256" key="8">
    <source>
        <dbReference type="ARBA" id="ARBA00022884"/>
    </source>
</evidence>
<protein>
    <recommendedName>
        <fullName evidence="12">U7 snRNA-associated Sm-like protein LSm11</fullName>
    </recommendedName>
</protein>
<evidence type="ECO:0000256" key="4">
    <source>
        <dbReference type="ARBA" id="ARBA00022553"/>
    </source>
</evidence>
<dbReference type="GeneTree" id="ENSGT00390000012944"/>
<dbReference type="AlphaFoldDB" id="G3WX34"/>
<feature type="region of interest" description="Disordered" evidence="13">
    <location>
        <begin position="68"/>
        <end position="153"/>
    </location>
</feature>
<dbReference type="PROSITE" id="PS52002">
    <property type="entry name" value="SM"/>
    <property type="match status" value="1"/>
</dbReference>
<dbReference type="eggNOG" id="ENOG502QS1B">
    <property type="taxonomic scope" value="Eukaryota"/>
</dbReference>
<feature type="region of interest" description="Disordered" evidence="13">
    <location>
        <begin position="1"/>
        <end position="28"/>
    </location>
</feature>
<dbReference type="GO" id="GO:0071209">
    <property type="term" value="F:U7 snRNA binding"/>
    <property type="evidence" value="ECO:0007669"/>
    <property type="project" value="Ensembl"/>
</dbReference>
<dbReference type="PANTHER" id="PTHR21415">
    <property type="entry name" value="U7 SNRNA-ASSOCIATED SM-LIKE PROTEIN LSM11"/>
    <property type="match status" value="1"/>
</dbReference>
<dbReference type="InterPro" id="IPR001163">
    <property type="entry name" value="Sm_dom_euk/arc"/>
</dbReference>
<gene>
    <name evidence="15" type="primary">LSM11</name>
</gene>
<reference evidence="15" key="3">
    <citation type="submission" date="2025-09" db="UniProtKB">
        <authorList>
            <consortium name="Ensembl"/>
        </authorList>
    </citation>
    <scope>IDENTIFICATION</scope>
</reference>
<evidence type="ECO:0000256" key="13">
    <source>
        <dbReference type="SAM" id="MobiDB-lite"/>
    </source>
</evidence>